<evidence type="ECO:0000256" key="3">
    <source>
        <dbReference type="ARBA" id="ARBA00022833"/>
    </source>
</evidence>
<evidence type="ECO:0000256" key="4">
    <source>
        <dbReference type="PROSITE-ProRule" id="PRU00134"/>
    </source>
</evidence>
<evidence type="ECO:0000313" key="6">
    <source>
        <dbReference type="EMBL" id="CAD8716006.1"/>
    </source>
</evidence>
<sequence length="350" mass="38591">MNRPTTGCTKCMKPPASGSKLRYCGSCNAKAYCTKRCAQADWAEHKLVCEALRKTRDTAVGAFEASGGKKEEFNESNRVKKAWFASVPGLTHEIMLMAWNHRSESPSIHVTCDAGDIRSNNGSGVKVEVLPRSVWDAPGFLDSYPLFYRDDLRKKSSEAARVDGYPNNTAQVAQIVRASDSVPGHGASMNTFTWTFTQGVIRAPAIVEALTSSTRQQDLADAITWFANSNPLQGSSNIDTQLQYVQHRIRNIHGITMTPDGHGEQVLFPTRAINVEVAYMIMRVLNLEFDVKLEGLVGAAHLNGKEAVLLGRDPKSSDRFTVRLGDGKEVNVRPQNFVAVTRSKLLNDEF</sequence>
<protein>
    <recommendedName>
        <fullName evidence="5">MYND-type domain-containing protein</fullName>
    </recommendedName>
</protein>
<dbReference type="EMBL" id="HBFC01028546">
    <property type="protein sequence ID" value="CAD8716006.1"/>
    <property type="molecule type" value="Transcribed_RNA"/>
</dbReference>
<keyword evidence="1" id="KW-0479">Metal-binding</keyword>
<evidence type="ECO:0000313" key="7">
    <source>
        <dbReference type="EMBL" id="CAD8716008.1"/>
    </source>
</evidence>
<dbReference type="PROSITE" id="PS50865">
    <property type="entry name" value="ZF_MYND_2"/>
    <property type="match status" value="1"/>
</dbReference>
<dbReference type="Gene3D" id="6.10.140.2220">
    <property type="match status" value="1"/>
</dbReference>
<dbReference type="Pfam" id="PF01753">
    <property type="entry name" value="zf-MYND"/>
    <property type="match status" value="1"/>
</dbReference>
<proteinExistence type="predicted"/>
<reference evidence="6" key="1">
    <citation type="submission" date="2021-01" db="EMBL/GenBank/DDBJ databases">
        <authorList>
            <person name="Corre E."/>
            <person name="Pelletier E."/>
            <person name="Niang G."/>
            <person name="Scheremetjew M."/>
            <person name="Finn R."/>
            <person name="Kale V."/>
            <person name="Holt S."/>
            <person name="Cochrane G."/>
            <person name="Meng A."/>
            <person name="Brown T."/>
            <person name="Cohen L."/>
        </authorList>
    </citation>
    <scope>NUCLEOTIDE SEQUENCE</scope>
    <source>
        <strain evidence="6">SL-175</strain>
    </source>
</reference>
<gene>
    <name evidence="6" type="ORF">MANT1106_LOCUS17052</name>
    <name evidence="7" type="ORF">MANT1106_LOCUS17053</name>
</gene>
<name>A0A6U3I340_9CHLO</name>
<dbReference type="GO" id="GO:0008270">
    <property type="term" value="F:zinc ion binding"/>
    <property type="evidence" value="ECO:0007669"/>
    <property type="project" value="UniProtKB-KW"/>
</dbReference>
<organism evidence="6">
    <name type="scientific">Mantoniella antarctica</name>
    <dbReference type="NCBI Taxonomy" id="81844"/>
    <lineage>
        <taxon>Eukaryota</taxon>
        <taxon>Viridiplantae</taxon>
        <taxon>Chlorophyta</taxon>
        <taxon>Mamiellophyceae</taxon>
        <taxon>Mamiellales</taxon>
        <taxon>Mamiellaceae</taxon>
        <taxon>Mantoniella</taxon>
    </lineage>
</organism>
<evidence type="ECO:0000256" key="1">
    <source>
        <dbReference type="ARBA" id="ARBA00022723"/>
    </source>
</evidence>
<keyword evidence="3" id="KW-0862">Zinc</keyword>
<dbReference type="SUPFAM" id="SSF144232">
    <property type="entry name" value="HIT/MYND zinc finger-like"/>
    <property type="match status" value="1"/>
</dbReference>
<keyword evidence="2 4" id="KW-0863">Zinc-finger</keyword>
<dbReference type="InterPro" id="IPR002893">
    <property type="entry name" value="Znf_MYND"/>
</dbReference>
<dbReference type="PROSITE" id="PS01360">
    <property type="entry name" value="ZF_MYND_1"/>
    <property type="match status" value="1"/>
</dbReference>
<evidence type="ECO:0000259" key="5">
    <source>
        <dbReference type="PROSITE" id="PS50865"/>
    </source>
</evidence>
<dbReference type="EMBL" id="HBFC01028548">
    <property type="protein sequence ID" value="CAD8716008.1"/>
    <property type="molecule type" value="Transcribed_RNA"/>
</dbReference>
<evidence type="ECO:0000256" key="2">
    <source>
        <dbReference type="ARBA" id="ARBA00022771"/>
    </source>
</evidence>
<dbReference type="AlphaFoldDB" id="A0A6U3I340"/>
<feature type="domain" description="MYND-type" evidence="5">
    <location>
        <begin position="8"/>
        <end position="49"/>
    </location>
</feature>
<accession>A0A6U3I340</accession>